<dbReference type="Pfam" id="PF13131">
    <property type="entry name" value="DUF3951"/>
    <property type="match status" value="1"/>
</dbReference>
<comment type="caution">
    <text evidence="1">The sequence shown here is derived from an EMBL/GenBank/DDBJ whole genome shotgun (WGS) entry which is preliminary data.</text>
</comment>
<dbReference type="EMBL" id="JAMDMH010000031">
    <property type="protein sequence ID" value="MCY9576878.1"/>
    <property type="molecule type" value="Genomic_DNA"/>
</dbReference>
<proteinExistence type="predicted"/>
<reference evidence="1 2" key="1">
    <citation type="submission" date="2022-05" db="EMBL/GenBank/DDBJ databases">
        <title>Genome Sequencing of Bee-Associated Microbes.</title>
        <authorList>
            <person name="Dunlap C."/>
        </authorList>
    </citation>
    <scope>NUCLEOTIDE SEQUENCE [LARGE SCALE GENOMIC DNA]</scope>
    <source>
        <strain evidence="1 2">CBP-1093</strain>
    </source>
</reference>
<evidence type="ECO:0000313" key="1">
    <source>
        <dbReference type="EMBL" id="MCY9576878.1"/>
    </source>
</evidence>
<dbReference type="RefSeq" id="WP_197227440.1">
    <property type="nucleotide sequence ID" value="NZ_JAMDMH010000031.1"/>
</dbReference>
<sequence>MLLIVILLIVILFKRMILGKRIGCSLYPFDNITGNTSIEFHEEQNEDDKAIILIKKF</sequence>
<gene>
    <name evidence="1" type="ORF">M5W27_13835</name>
</gene>
<accession>A0ABT4F8A8</accession>
<dbReference type="Proteomes" id="UP001527057">
    <property type="component" value="Unassembled WGS sequence"/>
</dbReference>
<organism evidence="1 2">
    <name type="scientific">Bacillus xiamenensis</name>
    <dbReference type="NCBI Taxonomy" id="1178537"/>
    <lineage>
        <taxon>Bacteria</taxon>
        <taxon>Bacillati</taxon>
        <taxon>Bacillota</taxon>
        <taxon>Bacilli</taxon>
        <taxon>Bacillales</taxon>
        <taxon>Bacillaceae</taxon>
        <taxon>Bacillus</taxon>
    </lineage>
</organism>
<evidence type="ECO:0000313" key="2">
    <source>
        <dbReference type="Proteomes" id="UP001527057"/>
    </source>
</evidence>
<protein>
    <submittedName>
        <fullName evidence="1">DUF3951 domain-containing protein</fullName>
    </submittedName>
</protein>
<keyword evidence="2" id="KW-1185">Reference proteome</keyword>
<name>A0ABT4F8A8_9BACI</name>
<dbReference type="InterPro" id="IPR025028">
    <property type="entry name" value="DUF3951"/>
</dbReference>